<evidence type="ECO:0000313" key="4">
    <source>
        <dbReference type="Proteomes" id="UP000756346"/>
    </source>
</evidence>
<evidence type="ECO:0000256" key="2">
    <source>
        <dbReference type="SAM" id="Phobius"/>
    </source>
</evidence>
<feature type="region of interest" description="Disordered" evidence="1">
    <location>
        <begin position="283"/>
        <end position="337"/>
    </location>
</feature>
<evidence type="ECO:0000313" key="3">
    <source>
        <dbReference type="EMBL" id="KAH7034567.1"/>
    </source>
</evidence>
<keyword evidence="4" id="KW-1185">Reference proteome</keyword>
<protein>
    <submittedName>
        <fullName evidence="3">Uncharacterized protein</fullName>
    </submittedName>
</protein>
<accession>A0A9P8YAA0</accession>
<dbReference type="RefSeq" id="XP_046014660.1">
    <property type="nucleotide sequence ID" value="XM_046156465.1"/>
</dbReference>
<dbReference type="AlphaFoldDB" id="A0A9P8YAA0"/>
<organism evidence="3 4">
    <name type="scientific">Microdochium trichocladiopsis</name>
    <dbReference type="NCBI Taxonomy" id="1682393"/>
    <lineage>
        <taxon>Eukaryota</taxon>
        <taxon>Fungi</taxon>
        <taxon>Dikarya</taxon>
        <taxon>Ascomycota</taxon>
        <taxon>Pezizomycotina</taxon>
        <taxon>Sordariomycetes</taxon>
        <taxon>Xylariomycetidae</taxon>
        <taxon>Xylariales</taxon>
        <taxon>Microdochiaceae</taxon>
        <taxon>Microdochium</taxon>
    </lineage>
</organism>
<evidence type="ECO:0000256" key="1">
    <source>
        <dbReference type="SAM" id="MobiDB-lite"/>
    </source>
</evidence>
<gene>
    <name evidence="3" type="ORF">B0I36DRAFT_346486</name>
</gene>
<dbReference type="GeneID" id="70186011"/>
<comment type="caution">
    <text evidence="3">The sequence shown here is derived from an EMBL/GenBank/DDBJ whole genome shotgun (WGS) entry which is preliminary data.</text>
</comment>
<dbReference type="Proteomes" id="UP000756346">
    <property type="component" value="Unassembled WGS sequence"/>
</dbReference>
<dbReference type="EMBL" id="JAGTJQ010000003">
    <property type="protein sequence ID" value="KAH7034567.1"/>
    <property type="molecule type" value="Genomic_DNA"/>
</dbReference>
<keyword evidence="2" id="KW-1133">Transmembrane helix</keyword>
<dbReference type="OrthoDB" id="5316527at2759"/>
<feature type="transmembrane region" description="Helical" evidence="2">
    <location>
        <begin position="46"/>
        <end position="66"/>
    </location>
</feature>
<reference evidence="3" key="1">
    <citation type="journal article" date="2021" name="Nat. Commun.">
        <title>Genetic determinants of endophytism in the Arabidopsis root mycobiome.</title>
        <authorList>
            <person name="Mesny F."/>
            <person name="Miyauchi S."/>
            <person name="Thiergart T."/>
            <person name="Pickel B."/>
            <person name="Atanasova L."/>
            <person name="Karlsson M."/>
            <person name="Huettel B."/>
            <person name="Barry K.W."/>
            <person name="Haridas S."/>
            <person name="Chen C."/>
            <person name="Bauer D."/>
            <person name="Andreopoulos W."/>
            <person name="Pangilinan J."/>
            <person name="LaButti K."/>
            <person name="Riley R."/>
            <person name="Lipzen A."/>
            <person name="Clum A."/>
            <person name="Drula E."/>
            <person name="Henrissat B."/>
            <person name="Kohler A."/>
            <person name="Grigoriev I.V."/>
            <person name="Martin F.M."/>
            <person name="Hacquard S."/>
        </authorList>
    </citation>
    <scope>NUCLEOTIDE SEQUENCE</scope>
    <source>
        <strain evidence="3">MPI-CAGE-CH-0230</strain>
    </source>
</reference>
<keyword evidence="2" id="KW-0472">Membrane</keyword>
<keyword evidence="2" id="KW-0812">Transmembrane</keyword>
<name>A0A9P8YAA0_9PEZI</name>
<proteinExistence type="predicted"/>
<sequence length="437" mass="48854">MSRVLRMLRSRRNVFTLGRQVNGGAAEPVADPSVVRIQHVRFKRKVFRPWNVAGAGLMVFFCYHIYKGAIWGPLDKFLDDELASMSAEERRELAGVDKNGRKVKNTEDILSIPLPFTTRMVKQPPYAGNSPEWKAFVKLSKDNELRAKIENDVCNVVQRLLQNSTFLTNRLGKEMRVSRKMLTFNYPNRPPSVFMRKNIVVDDATISITEKPVHPWVQTRIMQALWPSALAVSLWTFSGALVKQNMDSAARLLGIEQSGLSSSNVSLAVEQVDRKLKEIASSKTFSSPNFPPTPGSKPEGTANGGLPSNTSSASREKSTEPTTASVDRPLPSDPSALSDKMLSAKDLYLIKVTQEHTSGPWQKFKQSLGLHWKPKQTCLPQPGSIAITGLVSFEAPHAYITCEVKIWYNAVSKAYEMRSSTVRVKEIQPKRQVPLMK</sequence>